<dbReference type="AlphaFoldDB" id="A0A2P2PG16"/>
<sequence length="20" mass="2288">MHVRLPGSSLLFIYLVPFVV</sequence>
<accession>A0A2P2PG16</accession>
<reference evidence="1" key="1">
    <citation type="submission" date="2018-02" db="EMBL/GenBank/DDBJ databases">
        <title>Rhizophora mucronata_Transcriptome.</title>
        <authorList>
            <person name="Meera S.P."/>
            <person name="Sreeshan A."/>
            <person name="Augustine A."/>
        </authorList>
    </citation>
    <scope>NUCLEOTIDE SEQUENCE</scope>
    <source>
        <tissue evidence="1">Leaf</tissue>
    </source>
</reference>
<dbReference type="EMBL" id="GGEC01073216">
    <property type="protein sequence ID" value="MBX53700.1"/>
    <property type="molecule type" value="Transcribed_RNA"/>
</dbReference>
<proteinExistence type="predicted"/>
<evidence type="ECO:0000313" key="1">
    <source>
        <dbReference type="EMBL" id="MBX53700.1"/>
    </source>
</evidence>
<organism evidence="1">
    <name type="scientific">Rhizophora mucronata</name>
    <name type="common">Asiatic mangrove</name>
    <dbReference type="NCBI Taxonomy" id="61149"/>
    <lineage>
        <taxon>Eukaryota</taxon>
        <taxon>Viridiplantae</taxon>
        <taxon>Streptophyta</taxon>
        <taxon>Embryophyta</taxon>
        <taxon>Tracheophyta</taxon>
        <taxon>Spermatophyta</taxon>
        <taxon>Magnoliopsida</taxon>
        <taxon>eudicotyledons</taxon>
        <taxon>Gunneridae</taxon>
        <taxon>Pentapetalae</taxon>
        <taxon>rosids</taxon>
        <taxon>fabids</taxon>
        <taxon>Malpighiales</taxon>
        <taxon>Rhizophoraceae</taxon>
        <taxon>Rhizophora</taxon>
    </lineage>
</organism>
<protein>
    <submittedName>
        <fullName evidence="1">Uncharacterized protein</fullName>
    </submittedName>
</protein>
<name>A0A2P2PG16_RHIMU</name>